<comment type="caution">
    <text evidence="2">The sequence shown here is derived from an EMBL/GenBank/DDBJ whole genome shotgun (WGS) entry which is preliminary data.</text>
</comment>
<evidence type="ECO:0000313" key="3">
    <source>
        <dbReference type="Proteomes" id="UP001412067"/>
    </source>
</evidence>
<comment type="similarity">
    <text evidence="1">Belongs to the 'GDSL' lipolytic enzyme family.</text>
</comment>
<evidence type="ECO:0000256" key="1">
    <source>
        <dbReference type="ARBA" id="ARBA00008668"/>
    </source>
</evidence>
<sequence>MILLTCSPALPAIAISCEFSAVFNFGDSNSDTGGLSATFGPAPPPNGETFFGRPSGRYSDGRLIIDFIVWAQALSSAAGEVPGFGNYITNMSVNNLKIFLLQPAARKAGTGPGWPLAWGDFINTDLLKNPFFTTSNAVIYIQLIT</sequence>
<keyword evidence="3" id="KW-1185">Reference proteome</keyword>
<proteinExistence type="inferred from homology"/>
<gene>
    <name evidence="2" type="primary">FXG1</name>
    <name evidence="2" type="ORF">KSP40_PGU006881</name>
</gene>
<dbReference type="Proteomes" id="UP001412067">
    <property type="component" value="Unassembled WGS sequence"/>
</dbReference>
<dbReference type="PANTHER" id="PTHR22835:SF588">
    <property type="entry name" value="ALPHA-L-FUCOSIDASE 3"/>
    <property type="match status" value="1"/>
</dbReference>
<dbReference type="EMBL" id="JBBWWR010000021">
    <property type="protein sequence ID" value="KAK8937623.1"/>
    <property type="molecule type" value="Genomic_DNA"/>
</dbReference>
<evidence type="ECO:0000313" key="2">
    <source>
        <dbReference type="EMBL" id="KAK8937623.1"/>
    </source>
</evidence>
<dbReference type="PANTHER" id="PTHR22835">
    <property type="entry name" value="ZINC FINGER FYVE DOMAIN CONTAINING PROTEIN"/>
    <property type="match status" value="1"/>
</dbReference>
<name>A0ABR2LCL1_9ASPA</name>
<organism evidence="2 3">
    <name type="scientific">Platanthera guangdongensis</name>
    <dbReference type="NCBI Taxonomy" id="2320717"/>
    <lineage>
        <taxon>Eukaryota</taxon>
        <taxon>Viridiplantae</taxon>
        <taxon>Streptophyta</taxon>
        <taxon>Embryophyta</taxon>
        <taxon>Tracheophyta</taxon>
        <taxon>Spermatophyta</taxon>
        <taxon>Magnoliopsida</taxon>
        <taxon>Liliopsida</taxon>
        <taxon>Asparagales</taxon>
        <taxon>Orchidaceae</taxon>
        <taxon>Orchidoideae</taxon>
        <taxon>Orchideae</taxon>
        <taxon>Orchidinae</taxon>
        <taxon>Platanthera</taxon>
    </lineage>
</organism>
<protein>
    <submittedName>
        <fullName evidence="2">Alpha-L-fucosidase 3</fullName>
    </submittedName>
</protein>
<dbReference type="Gene3D" id="3.40.50.1110">
    <property type="entry name" value="SGNH hydrolase"/>
    <property type="match status" value="1"/>
</dbReference>
<reference evidence="2 3" key="1">
    <citation type="journal article" date="2022" name="Nat. Plants">
        <title>Genomes of leafy and leafless Platanthera orchids illuminate the evolution of mycoheterotrophy.</title>
        <authorList>
            <person name="Li M.H."/>
            <person name="Liu K.W."/>
            <person name="Li Z."/>
            <person name="Lu H.C."/>
            <person name="Ye Q.L."/>
            <person name="Zhang D."/>
            <person name="Wang J.Y."/>
            <person name="Li Y.F."/>
            <person name="Zhong Z.M."/>
            <person name="Liu X."/>
            <person name="Yu X."/>
            <person name="Liu D.K."/>
            <person name="Tu X.D."/>
            <person name="Liu B."/>
            <person name="Hao Y."/>
            <person name="Liao X.Y."/>
            <person name="Jiang Y.T."/>
            <person name="Sun W.H."/>
            <person name="Chen J."/>
            <person name="Chen Y.Q."/>
            <person name="Ai Y."/>
            <person name="Zhai J.W."/>
            <person name="Wu S.S."/>
            <person name="Zhou Z."/>
            <person name="Hsiao Y.Y."/>
            <person name="Wu W.L."/>
            <person name="Chen Y.Y."/>
            <person name="Lin Y.F."/>
            <person name="Hsu J.L."/>
            <person name="Li C.Y."/>
            <person name="Wang Z.W."/>
            <person name="Zhao X."/>
            <person name="Zhong W.Y."/>
            <person name="Ma X.K."/>
            <person name="Ma L."/>
            <person name="Huang J."/>
            <person name="Chen G.Z."/>
            <person name="Huang M.Z."/>
            <person name="Huang L."/>
            <person name="Peng D.H."/>
            <person name="Luo Y.B."/>
            <person name="Zou S.Q."/>
            <person name="Chen S.P."/>
            <person name="Lan S."/>
            <person name="Tsai W.C."/>
            <person name="Van de Peer Y."/>
            <person name="Liu Z.J."/>
        </authorList>
    </citation>
    <scope>NUCLEOTIDE SEQUENCE [LARGE SCALE GENOMIC DNA]</scope>
    <source>
        <strain evidence="2">Lor288</strain>
    </source>
</reference>
<dbReference type="InterPro" id="IPR036514">
    <property type="entry name" value="SGNH_hydro_sf"/>
</dbReference>
<accession>A0ABR2LCL1</accession>